<evidence type="ECO:0000256" key="1">
    <source>
        <dbReference type="ARBA" id="ARBA00022679"/>
    </source>
</evidence>
<dbReference type="Gramene" id="PGSC0003DMT400066005">
    <property type="protein sequence ID" value="PGSC0003DMT400066005"/>
    <property type="gene ID" value="PGSC0003DMG401025696"/>
</dbReference>
<dbReference type="PANTHER" id="PTHR42774:SF10">
    <property type="entry name" value="KETOHEXOKINASE-LIKE ISOFORM X1"/>
    <property type="match status" value="1"/>
</dbReference>
<dbReference type="PROSITE" id="PS00584">
    <property type="entry name" value="PFKB_KINASES_2"/>
    <property type="match status" value="1"/>
</dbReference>
<dbReference type="eggNOG" id="KOG2947">
    <property type="taxonomic scope" value="Eukaryota"/>
</dbReference>
<dbReference type="InterPro" id="IPR052562">
    <property type="entry name" value="Ketohexokinase-related"/>
</dbReference>
<dbReference type="OMA" id="CANFPPE"/>
<dbReference type="EnsemblPlants" id="PGSC0003DMT400066005">
    <property type="protein sequence ID" value="PGSC0003DMT400066005"/>
    <property type="gene ID" value="PGSC0003DMG401025696"/>
</dbReference>
<evidence type="ECO:0000256" key="2">
    <source>
        <dbReference type="ARBA" id="ARBA00022777"/>
    </source>
</evidence>
<dbReference type="InterPro" id="IPR002173">
    <property type="entry name" value="Carboh/pur_kinase_PfkB_CS"/>
</dbReference>
<organism evidence="4 5">
    <name type="scientific">Solanum tuberosum</name>
    <name type="common">Potato</name>
    <dbReference type="NCBI Taxonomy" id="4113"/>
    <lineage>
        <taxon>Eukaryota</taxon>
        <taxon>Viridiplantae</taxon>
        <taxon>Streptophyta</taxon>
        <taxon>Embryophyta</taxon>
        <taxon>Tracheophyta</taxon>
        <taxon>Spermatophyta</taxon>
        <taxon>Magnoliopsida</taxon>
        <taxon>eudicotyledons</taxon>
        <taxon>Gunneridae</taxon>
        <taxon>Pentapetalae</taxon>
        <taxon>asterids</taxon>
        <taxon>lamiids</taxon>
        <taxon>Solanales</taxon>
        <taxon>Solanaceae</taxon>
        <taxon>Solanoideae</taxon>
        <taxon>Solaneae</taxon>
        <taxon>Solanum</taxon>
    </lineage>
</organism>
<dbReference type="InterPro" id="IPR011611">
    <property type="entry name" value="PfkB_dom"/>
</dbReference>
<dbReference type="AlphaFoldDB" id="M1CEW8"/>
<keyword evidence="2" id="KW-0418">Kinase</keyword>
<keyword evidence="5" id="KW-1185">Reference proteome</keyword>
<evidence type="ECO:0000313" key="4">
    <source>
        <dbReference type="EnsemblPlants" id="PGSC0003DMT400066005"/>
    </source>
</evidence>
<evidence type="ECO:0000313" key="5">
    <source>
        <dbReference type="Proteomes" id="UP000011115"/>
    </source>
</evidence>
<keyword evidence="1" id="KW-0808">Transferase</keyword>
<dbReference type="InParanoid" id="M1CEW8"/>
<reference evidence="5" key="1">
    <citation type="journal article" date="2011" name="Nature">
        <title>Genome sequence and analysis of the tuber crop potato.</title>
        <authorList>
            <consortium name="The Potato Genome Sequencing Consortium"/>
        </authorList>
    </citation>
    <scope>NUCLEOTIDE SEQUENCE [LARGE SCALE GENOMIC DNA]</scope>
    <source>
        <strain evidence="5">cv. DM1-3 516 R44</strain>
    </source>
</reference>
<dbReference type="Gene3D" id="3.40.1190.20">
    <property type="match status" value="2"/>
</dbReference>
<dbReference type="ExpressionAtlas" id="M1CEW8">
    <property type="expression patterns" value="baseline"/>
</dbReference>
<proteinExistence type="predicted"/>
<evidence type="ECO:0000259" key="3">
    <source>
        <dbReference type="Pfam" id="PF00294"/>
    </source>
</evidence>
<protein>
    <submittedName>
        <fullName evidence="4">Kinase</fullName>
    </submittedName>
</protein>
<name>M1CEW8_SOLTU</name>
<dbReference type="GO" id="GO:0016301">
    <property type="term" value="F:kinase activity"/>
    <property type="evidence" value="ECO:0007669"/>
    <property type="project" value="UniProtKB-KW"/>
</dbReference>
<accession>M1CEW8</accession>
<sequence length="275" mass="29353">MAALDYLVTVDSYPKPDDKIRSTSFQVHGGGNIGNAMTCAARLGLTPRSISKVADDSQGKRILNELEADGIDTSFIVKTRTSIYTPEYPPMVADDLPDSSLSSALDDMERGSSIAGGLISMLLKLPSTKFVIATLGEDGCVMIERAETGDIQPEEVDIDDLFEKKQSIDTTSTLPTCKTSDGNYRTLFKMLQSCTRKGLGLCVGTAEKIPSSEIVDTTGAGDAFVGAVLYSLCANFPPEKMLIYASQVAAIGCRALGARDGLPHLTDPRLLPFLA</sequence>
<dbReference type="PANTHER" id="PTHR42774">
    <property type="entry name" value="PHOSPHOTRANSFERASE SYSTEM TRANSPORT PROTEIN"/>
    <property type="match status" value="1"/>
</dbReference>
<dbReference type="SUPFAM" id="SSF53613">
    <property type="entry name" value="Ribokinase-like"/>
    <property type="match status" value="1"/>
</dbReference>
<dbReference type="Proteomes" id="UP000011115">
    <property type="component" value="Unassembled WGS sequence"/>
</dbReference>
<dbReference type="HOGENOM" id="CLU_027634_10_0_1"/>
<feature type="domain" description="Carbohydrate kinase PfkB" evidence="3">
    <location>
        <begin position="13"/>
        <end position="84"/>
    </location>
</feature>
<dbReference type="PaxDb" id="4113-PGSC0003DMT400066005"/>
<reference evidence="4" key="2">
    <citation type="submission" date="2015-06" db="UniProtKB">
        <authorList>
            <consortium name="EnsemblPlants"/>
        </authorList>
    </citation>
    <scope>IDENTIFICATION</scope>
    <source>
        <strain evidence="4">DM1-3 516 R44</strain>
    </source>
</reference>
<dbReference type="Pfam" id="PF00294">
    <property type="entry name" value="PfkB"/>
    <property type="match status" value="2"/>
</dbReference>
<dbReference type="InterPro" id="IPR029056">
    <property type="entry name" value="Ribokinase-like"/>
</dbReference>
<feature type="domain" description="Carbohydrate kinase PfkB" evidence="3">
    <location>
        <begin position="207"/>
        <end position="264"/>
    </location>
</feature>